<dbReference type="EMBL" id="JWIN03000023">
    <property type="protein sequence ID" value="KAB1258549.1"/>
    <property type="molecule type" value="Genomic_DNA"/>
</dbReference>
<organism evidence="2 3">
    <name type="scientific">Camelus dromedarius</name>
    <name type="common">Dromedary</name>
    <name type="synonym">Arabian camel</name>
    <dbReference type="NCBI Taxonomy" id="9838"/>
    <lineage>
        <taxon>Eukaryota</taxon>
        <taxon>Metazoa</taxon>
        <taxon>Chordata</taxon>
        <taxon>Craniata</taxon>
        <taxon>Vertebrata</taxon>
        <taxon>Euteleostomi</taxon>
        <taxon>Mammalia</taxon>
        <taxon>Eutheria</taxon>
        <taxon>Laurasiatheria</taxon>
        <taxon>Artiodactyla</taxon>
        <taxon>Tylopoda</taxon>
        <taxon>Camelidae</taxon>
        <taxon>Camelus</taxon>
    </lineage>
</organism>
<accession>A0A5N4CHY1</accession>
<dbReference type="AlphaFoldDB" id="A0A5N4CHY1"/>
<feature type="region of interest" description="Disordered" evidence="1">
    <location>
        <begin position="51"/>
        <end position="86"/>
    </location>
</feature>
<dbReference type="Proteomes" id="UP000299084">
    <property type="component" value="Unassembled WGS sequence"/>
</dbReference>
<proteinExistence type="predicted"/>
<comment type="caution">
    <text evidence="2">The sequence shown here is derived from an EMBL/GenBank/DDBJ whole genome shotgun (WGS) entry which is preliminary data.</text>
</comment>
<evidence type="ECO:0000256" key="1">
    <source>
        <dbReference type="SAM" id="MobiDB-lite"/>
    </source>
</evidence>
<gene>
    <name evidence="2" type="ORF">Cadr_000023084</name>
</gene>
<name>A0A5N4CHY1_CAMDR</name>
<evidence type="ECO:0000313" key="2">
    <source>
        <dbReference type="EMBL" id="KAB1258549.1"/>
    </source>
</evidence>
<reference evidence="2 3" key="1">
    <citation type="journal article" date="2019" name="Mol. Ecol. Resour.">
        <title>Improving Illumina assemblies with Hi-C and long reads: an example with the North African dromedary.</title>
        <authorList>
            <person name="Elbers J.P."/>
            <person name="Rogers M.F."/>
            <person name="Perelman P.L."/>
            <person name="Proskuryakova A.A."/>
            <person name="Serdyukova N.A."/>
            <person name="Johnson W.E."/>
            <person name="Horin P."/>
            <person name="Corander J."/>
            <person name="Murphy D."/>
            <person name="Burger P.A."/>
        </authorList>
    </citation>
    <scope>NUCLEOTIDE SEQUENCE [LARGE SCALE GENOMIC DNA]</scope>
    <source>
        <strain evidence="2">Drom800</strain>
        <tissue evidence="2">Blood</tissue>
    </source>
</reference>
<keyword evidence="3" id="KW-1185">Reference proteome</keyword>
<evidence type="ECO:0000313" key="3">
    <source>
        <dbReference type="Proteomes" id="UP000299084"/>
    </source>
</evidence>
<sequence length="221" mass="23239">MFSGEGDSEAQPWNRPGLKLTLALRTAALCPSLCLSHSRVHYEMLPAPKRAFSHGDSEPKGPQEATAKPDSPPWRAGPVGCSQASRIGGWGDGSGSSFRRQQHQGSGIWHLHGGSLTRGQSAYSGTFSLAFASTVSAASHPGKQVLGSCFSGGKRSCWCHPGVCAEPQAEPPLLTHGRGGRGGTISSLELGLPWSPQAQALQVPRHMKGIGPLFLPGLQFL</sequence>
<protein>
    <submittedName>
        <fullName evidence="2">Uncharacterized protein</fullName>
    </submittedName>
</protein>